<keyword evidence="3" id="KW-1185">Reference proteome</keyword>
<dbReference type="SUPFAM" id="SSF52091">
    <property type="entry name" value="SpoIIaa-like"/>
    <property type="match status" value="1"/>
</dbReference>
<dbReference type="Proteomes" id="UP001597478">
    <property type="component" value="Unassembled WGS sequence"/>
</dbReference>
<dbReference type="InterPro" id="IPR002645">
    <property type="entry name" value="STAS_dom"/>
</dbReference>
<dbReference type="Pfam" id="PF01740">
    <property type="entry name" value="STAS"/>
    <property type="match status" value="1"/>
</dbReference>
<protein>
    <submittedName>
        <fullName evidence="2">STAS domain-containing protein</fullName>
    </submittedName>
</protein>
<evidence type="ECO:0000313" key="2">
    <source>
        <dbReference type="EMBL" id="MFD2798572.1"/>
    </source>
</evidence>
<dbReference type="PROSITE" id="PS50801">
    <property type="entry name" value="STAS"/>
    <property type="match status" value="1"/>
</dbReference>
<proteinExistence type="predicted"/>
<gene>
    <name evidence="2" type="ORF">ACFS2C_04110</name>
</gene>
<dbReference type="RefSeq" id="WP_377389535.1">
    <property type="nucleotide sequence ID" value="NZ_JBHSAN010000017.1"/>
</dbReference>
<evidence type="ECO:0000259" key="1">
    <source>
        <dbReference type="PROSITE" id="PS50801"/>
    </source>
</evidence>
<name>A0ABW5W455_9PSEU</name>
<organism evidence="2 3">
    <name type="scientific">Prauserella oleivorans</name>
    <dbReference type="NCBI Taxonomy" id="1478153"/>
    <lineage>
        <taxon>Bacteria</taxon>
        <taxon>Bacillati</taxon>
        <taxon>Actinomycetota</taxon>
        <taxon>Actinomycetes</taxon>
        <taxon>Pseudonocardiales</taxon>
        <taxon>Pseudonocardiaceae</taxon>
        <taxon>Prauserella</taxon>
    </lineage>
</organism>
<feature type="domain" description="STAS" evidence="1">
    <location>
        <begin position="16"/>
        <end position="82"/>
    </location>
</feature>
<comment type="caution">
    <text evidence="2">The sequence shown here is derived from an EMBL/GenBank/DDBJ whole genome shotgun (WGS) entry which is preliminary data.</text>
</comment>
<dbReference type="Gene3D" id="3.30.750.24">
    <property type="entry name" value="STAS domain"/>
    <property type="match status" value="1"/>
</dbReference>
<dbReference type="InterPro" id="IPR036513">
    <property type="entry name" value="STAS_dom_sf"/>
</dbReference>
<sequence length="115" mass="12241">MGFSIGSATDSRHHTVTLEVAGEIDSTTAPRFQHEVIRQVLGRPPHLVIDLSAVTRLDTSALAALAEARTLTRGLTRITVILPHSHVLAPVQRATLAAMFAIDSELPVPAESATT</sequence>
<dbReference type="EMBL" id="JBHUOF010000004">
    <property type="protein sequence ID" value="MFD2798572.1"/>
    <property type="molecule type" value="Genomic_DNA"/>
</dbReference>
<dbReference type="CDD" id="cd07043">
    <property type="entry name" value="STAS_anti-anti-sigma_factors"/>
    <property type="match status" value="1"/>
</dbReference>
<reference evidence="3" key="1">
    <citation type="journal article" date="2019" name="Int. J. Syst. Evol. Microbiol.">
        <title>The Global Catalogue of Microorganisms (GCM) 10K type strain sequencing project: providing services to taxonomists for standard genome sequencing and annotation.</title>
        <authorList>
            <consortium name="The Broad Institute Genomics Platform"/>
            <consortium name="The Broad Institute Genome Sequencing Center for Infectious Disease"/>
            <person name="Wu L."/>
            <person name="Ma J."/>
        </authorList>
    </citation>
    <scope>NUCLEOTIDE SEQUENCE [LARGE SCALE GENOMIC DNA]</scope>
    <source>
        <strain evidence="3">IBRC-M 10906</strain>
    </source>
</reference>
<accession>A0ABW5W455</accession>
<evidence type="ECO:0000313" key="3">
    <source>
        <dbReference type="Proteomes" id="UP001597478"/>
    </source>
</evidence>